<comment type="caution">
    <text evidence="1">The sequence shown here is derived from an EMBL/GenBank/DDBJ whole genome shotgun (WGS) entry which is preliminary data.</text>
</comment>
<evidence type="ECO:0000313" key="1">
    <source>
        <dbReference type="EMBL" id="GIJ45336.1"/>
    </source>
</evidence>
<name>A0A8J3YK05_9ACTN</name>
<proteinExistence type="predicted"/>
<dbReference type="AlphaFoldDB" id="A0A8J3YK05"/>
<accession>A0A8J3YK05</accession>
<dbReference type="Pfam" id="PF21997">
    <property type="entry name" value="DUF6928"/>
    <property type="match status" value="1"/>
</dbReference>
<sequence length="212" mass="22592">MGGKAAMLVHADDAVVPVLARTTSTDAGAAAALVRRLWPGHDVEPDGEEPWELADAIYPPPGTTCALAVPGLAVVCDRRVAVDRPSTLPAHLLAGAGARVLHLAMHSVVDGLAFAVWESGRLVRSLSLAPGFGIIEDVGERLPFEAGYWDGAYPAGDEGYPLPFHPLRLGERAMGEFFGFYAEGAMAGDDAPDERVDPFAVELHGFRLRERR</sequence>
<organism evidence="1 2">
    <name type="scientific">Virgisporangium aliadipatigenens</name>
    <dbReference type="NCBI Taxonomy" id="741659"/>
    <lineage>
        <taxon>Bacteria</taxon>
        <taxon>Bacillati</taxon>
        <taxon>Actinomycetota</taxon>
        <taxon>Actinomycetes</taxon>
        <taxon>Micromonosporales</taxon>
        <taxon>Micromonosporaceae</taxon>
        <taxon>Virgisporangium</taxon>
    </lineage>
</organism>
<protein>
    <submittedName>
        <fullName evidence="1">Uncharacterized protein</fullName>
    </submittedName>
</protein>
<gene>
    <name evidence="1" type="ORF">Val02_22220</name>
</gene>
<dbReference type="EMBL" id="BOPF01000007">
    <property type="protein sequence ID" value="GIJ45336.1"/>
    <property type="molecule type" value="Genomic_DNA"/>
</dbReference>
<dbReference type="InterPro" id="IPR053847">
    <property type="entry name" value="DUF6928"/>
</dbReference>
<reference evidence="1" key="1">
    <citation type="submission" date="2021-01" db="EMBL/GenBank/DDBJ databases">
        <title>Whole genome shotgun sequence of Virgisporangium aliadipatigenens NBRC 105644.</title>
        <authorList>
            <person name="Komaki H."/>
            <person name="Tamura T."/>
        </authorList>
    </citation>
    <scope>NUCLEOTIDE SEQUENCE</scope>
    <source>
        <strain evidence="1">NBRC 105644</strain>
    </source>
</reference>
<evidence type="ECO:0000313" key="2">
    <source>
        <dbReference type="Proteomes" id="UP000619260"/>
    </source>
</evidence>
<keyword evidence="2" id="KW-1185">Reference proteome</keyword>
<dbReference type="Proteomes" id="UP000619260">
    <property type="component" value="Unassembled WGS sequence"/>
</dbReference>